<sequence>MIFQNLMIIFQTAKLVSLESKAKNHFPRQHGEHQRKLGVKKRLIAAKSHSGGLHEDPLTDLNLEIHSTNGNGENVLLERETSANLPLDAIISLPEITRQEQGAAKLQAAFRGYFARRPFKALKGIIRLQALVCGHLVRRQAVATLISVRGIVKLQVVIRGRRAKFSDPRHKVQKILDSK</sequence>
<protein>
    <submittedName>
        <fullName evidence="3">IQ motif, EF-hand binding site</fullName>
    </submittedName>
</protein>
<evidence type="ECO:0000256" key="1">
    <source>
        <dbReference type="ARBA" id="ARBA00022860"/>
    </source>
</evidence>
<reference evidence="3 4" key="1">
    <citation type="submission" date="2023-12" db="EMBL/GenBank/DDBJ databases">
        <title>A high-quality genome assembly for Dillenia turbinata (Dilleniales).</title>
        <authorList>
            <person name="Chanderbali A."/>
        </authorList>
    </citation>
    <scope>NUCLEOTIDE SEQUENCE [LARGE SCALE GENOMIC DNA]</scope>
    <source>
        <strain evidence="3">LSX21</strain>
        <tissue evidence="3">Leaf</tissue>
    </source>
</reference>
<dbReference type="InterPro" id="IPR000048">
    <property type="entry name" value="IQ_motif_EF-hand-BS"/>
</dbReference>
<dbReference type="EMBL" id="JBAMMX010000014">
    <property type="protein sequence ID" value="KAK6928142.1"/>
    <property type="molecule type" value="Genomic_DNA"/>
</dbReference>
<dbReference type="PANTHER" id="PTHR32295">
    <property type="entry name" value="IQ-DOMAIN 5-RELATED"/>
    <property type="match status" value="1"/>
</dbReference>
<evidence type="ECO:0000256" key="2">
    <source>
        <dbReference type="ARBA" id="ARBA00024341"/>
    </source>
</evidence>
<proteinExistence type="inferred from homology"/>
<comment type="similarity">
    <text evidence="2">Belongs to the IQD family.</text>
</comment>
<evidence type="ECO:0000313" key="3">
    <source>
        <dbReference type="EMBL" id="KAK6928142.1"/>
    </source>
</evidence>
<evidence type="ECO:0000313" key="4">
    <source>
        <dbReference type="Proteomes" id="UP001370490"/>
    </source>
</evidence>
<gene>
    <name evidence="3" type="ORF">RJ641_006733</name>
</gene>
<comment type="caution">
    <text evidence="3">The sequence shown here is derived from an EMBL/GenBank/DDBJ whole genome shotgun (WGS) entry which is preliminary data.</text>
</comment>
<dbReference type="SMART" id="SM00015">
    <property type="entry name" value="IQ"/>
    <property type="match status" value="2"/>
</dbReference>
<dbReference type="CDD" id="cd23767">
    <property type="entry name" value="IQCD"/>
    <property type="match status" value="1"/>
</dbReference>
<keyword evidence="4" id="KW-1185">Reference proteome</keyword>
<name>A0AAN8Z7Y9_9MAGN</name>
<dbReference type="PANTHER" id="PTHR32295:SF281">
    <property type="entry name" value="PROTEIN IQ-DOMAIN 31"/>
    <property type="match status" value="1"/>
</dbReference>
<dbReference type="PROSITE" id="PS50096">
    <property type="entry name" value="IQ"/>
    <property type="match status" value="2"/>
</dbReference>
<accession>A0AAN8Z7Y9</accession>
<keyword evidence="1" id="KW-0112">Calmodulin-binding</keyword>
<dbReference type="Proteomes" id="UP001370490">
    <property type="component" value="Unassembled WGS sequence"/>
</dbReference>
<organism evidence="3 4">
    <name type="scientific">Dillenia turbinata</name>
    <dbReference type="NCBI Taxonomy" id="194707"/>
    <lineage>
        <taxon>Eukaryota</taxon>
        <taxon>Viridiplantae</taxon>
        <taxon>Streptophyta</taxon>
        <taxon>Embryophyta</taxon>
        <taxon>Tracheophyta</taxon>
        <taxon>Spermatophyta</taxon>
        <taxon>Magnoliopsida</taxon>
        <taxon>eudicotyledons</taxon>
        <taxon>Gunneridae</taxon>
        <taxon>Pentapetalae</taxon>
        <taxon>Dilleniales</taxon>
        <taxon>Dilleniaceae</taxon>
        <taxon>Dillenia</taxon>
    </lineage>
</organism>
<dbReference type="AlphaFoldDB" id="A0AAN8Z7Y9"/>
<dbReference type="GO" id="GO:0005516">
    <property type="term" value="F:calmodulin binding"/>
    <property type="evidence" value="ECO:0007669"/>
    <property type="project" value="UniProtKB-KW"/>
</dbReference>
<dbReference type="Pfam" id="PF00612">
    <property type="entry name" value="IQ"/>
    <property type="match status" value="1"/>
</dbReference>